<protein>
    <recommendedName>
        <fullName evidence="4">DUF4410 domain-containing protein</fullName>
    </recommendedName>
</protein>
<gene>
    <name evidence="2" type="ORF">ACFFP0_30670</name>
</gene>
<evidence type="ECO:0000256" key="1">
    <source>
        <dbReference type="SAM" id="SignalP"/>
    </source>
</evidence>
<keyword evidence="1" id="KW-0732">Signal</keyword>
<evidence type="ECO:0000313" key="2">
    <source>
        <dbReference type="EMBL" id="MFB9953222.1"/>
    </source>
</evidence>
<dbReference type="RefSeq" id="WP_377266026.1">
    <property type="nucleotide sequence ID" value="NZ_JBHMAA010000055.1"/>
</dbReference>
<keyword evidence="3" id="KW-1185">Reference proteome</keyword>
<feature type="chain" id="PRO_5046515757" description="DUF4410 domain-containing protein" evidence="1">
    <location>
        <begin position="21"/>
        <end position="162"/>
    </location>
</feature>
<dbReference type="Proteomes" id="UP001589692">
    <property type="component" value="Unassembled WGS sequence"/>
</dbReference>
<accession>A0ABV6ARH6</accession>
<feature type="signal peptide" evidence="1">
    <location>
        <begin position="1"/>
        <end position="20"/>
    </location>
</feature>
<evidence type="ECO:0008006" key="4">
    <source>
        <dbReference type="Google" id="ProtNLM"/>
    </source>
</evidence>
<name>A0ABV6ARH6_9HYPH</name>
<dbReference type="EMBL" id="JBHMAA010000055">
    <property type="protein sequence ID" value="MFB9953222.1"/>
    <property type="molecule type" value="Genomic_DNA"/>
</dbReference>
<reference evidence="2 3" key="1">
    <citation type="submission" date="2024-09" db="EMBL/GenBank/DDBJ databases">
        <authorList>
            <person name="Sun Q."/>
            <person name="Mori K."/>
        </authorList>
    </citation>
    <scope>NUCLEOTIDE SEQUENCE [LARGE SCALE GENOMIC DNA]</scope>
    <source>
        <strain evidence="2 3">TBRC 4938</strain>
    </source>
</reference>
<comment type="caution">
    <text evidence="2">The sequence shown here is derived from an EMBL/GenBank/DDBJ whole genome shotgun (WGS) entry which is preliminary data.</text>
</comment>
<proteinExistence type="predicted"/>
<organism evidence="2 3">
    <name type="scientific">Rhizobium puerariae</name>
    <dbReference type="NCBI Taxonomy" id="1585791"/>
    <lineage>
        <taxon>Bacteria</taxon>
        <taxon>Pseudomonadati</taxon>
        <taxon>Pseudomonadota</taxon>
        <taxon>Alphaproteobacteria</taxon>
        <taxon>Hyphomicrobiales</taxon>
        <taxon>Rhizobiaceae</taxon>
        <taxon>Rhizobium/Agrobacterium group</taxon>
        <taxon>Rhizobium</taxon>
    </lineage>
</organism>
<sequence>MVRHLSRLALIVLTTLPLMAFRMPAAEEVREKLLYDVRGAFVTARPSVSQGLVIATDMLVDEAIRSTVRSTMLPRTIISVRIDETSQTPLIVGSRHGAKVTVKVISLASGEPIAEGAFKASIFLLDGGEANKELAEEIADRIAGEFRLNGAPRPTVASALFP</sequence>
<evidence type="ECO:0000313" key="3">
    <source>
        <dbReference type="Proteomes" id="UP001589692"/>
    </source>
</evidence>